<proteinExistence type="predicted"/>
<gene>
    <name evidence="1" type="ORF">J2Z66_001796</name>
</gene>
<name>A0ABS4IRJ4_9BACL</name>
<evidence type="ECO:0000313" key="2">
    <source>
        <dbReference type="Proteomes" id="UP001519287"/>
    </source>
</evidence>
<protein>
    <submittedName>
        <fullName evidence="1">Uncharacterized protein</fullName>
    </submittedName>
</protein>
<evidence type="ECO:0000313" key="1">
    <source>
        <dbReference type="EMBL" id="MBP1990198.1"/>
    </source>
</evidence>
<keyword evidence="2" id="KW-1185">Reference proteome</keyword>
<accession>A0ABS4IRJ4</accession>
<comment type="caution">
    <text evidence="1">The sequence shown here is derived from an EMBL/GenBank/DDBJ whole genome shotgun (WGS) entry which is preliminary data.</text>
</comment>
<dbReference type="Proteomes" id="UP001519287">
    <property type="component" value="Unassembled WGS sequence"/>
</dbReference>
<organism evidence="1 2">
    <name type="scientific">Paenibacillus eucommiae</name>
    <dbReference type="NCBI Taxonomy" id="1355755"/>
    <lineage>
        <taxon>Bacteria</taxon>
        <taxon>Bacillati</taxon>
        <taxon>Bacillota</taxon>
        <taxon>Bacilli</taxon>
        <taxon>Bacillales</taxon>
        <taxon>Paenibacillaceae</taxon>
        <taxon>Paenibacillus</taxon>
    </lineage>
</organism>
<dbReference type="EMBL" id="JAGGLB010000004">
    <property type="protein sequence ID" value="MBP1990198.1"/>
    <property type="molecule type" value="Genomic_DNA"/>
</dbReference>
<sequence>MKRKLPVVPLKRIRETATYKKMTITVPDAPVSEVLPTSMIFYVDTRFTTIQTNRIRSLIVQALGQWRTHFEQLEESGYSNYQGCVNRYARFNLAPVGLMRSLLMEQ</sequence>
<reference evidence="1 2" key="1">
    <citation type="submission" date="2021-03" db="EMBL/GenBank/DDBJ databases">
        <title>Genomic Encyclopedia of Type Strains, Phase IV (KMG-IV): sequencing the most valuable type-strain genomes for metagenomic binning, comparative biology and taxonomic classification.</title>
        <authorList>
            <person name="Goeker M."/>
        </authorList>
    </citation>
    <scope>NUCLEOTIDE SEQUENCE [LARGE SCALE GENOMIC DNA]</scope>
    <source>
        <strain evidence="1 2">DSM 26048</strain>
    </source>
</reference>
<dbReference type="RefSeq" id="WP_209970988.1">
    <property type="nucleotide sequence ID" value="NZ_JAGGLB010000004.1"/>
</dbReference>